<dbReference type="EMBL" id="JBHULL010000015">
    <property type="protein sequence ID" value="MFD2584210.1"/>
    <property type="molecule type" value="Genomic_DNA"/>
</dbReference>
<dbReference type="RefSeq" id="WP_379081005.1">
    <property type="nucleotide sequence ID" value="NZ_JBHULL010000015.1"/>
</dbReference>
<comment type="caution">
    <text evidence="1">The sequence shown here is derived from an EMBL/GenBank/DDBJ whole genome shotgun (WGS) entry which is preliminary data.</text>
</comment>
<dbReference type="Proteomes" id="UP001597461">
    <property type="component" value="Unassembled WGS sequence"/>
</dbReference>
<name>A0ABW5MLN1_9SPHI</name>
<protein>
    <submittedName>
        <fullName evidence="1">Uncharacterized protein</fullName>
    </submittedName>
</protein>
<evidence type="ECO:0000313" key="1">
    <source>
        <dbReference type="EMBL" id="MFD2584210.1"/>
    </source>
</evidence>
<evidence type="ECO:0000313" key="2">
    <source>
        <dbReference type="Proteomes" id="UP001597461"/>
    </source>
</evidence>
<keyword evidence="2" id="KW-1185">Reference proteome</keyword>
<organism evidence="1 2">
    <name type="scientific">Pedobacter vanadiisoli</name>
    <dbReference type="NCBI Taxonomy" id="1761975"/>
    <lineage>
        <taxon>Bacteria</taxon>
        <taxon>Pseudomonadati</taxon>
        <taxon>Bacteroidota</taxon>
        <taxon>Sphingobacteriia</taxon>
        <taxon>Sphingobacteriales</taxon>
        <taxon>Sphingobacteriaceae</taxon>
        <taxon>Pedobacter</taxon>
    </lineage>
</organism>
<proteinExistence type="predicted"/>
<accession>A0ABW5MLN1</accession>
<sequence>MRYELISFREIILDALSAGTVLQWPNKQVRDDIREESERVLGAIQHNIIQIAPDKLKAYTRQHQRGLMQLMDELEAMANGDHFNTGKKNKNEEICSIVNLLNGMVFDLQQYLPEYFDYDCSVPLTTRKQLLAEITENSCQTLKKLEELLADDETISVFKHIFEHLNSGLCHFTFEQAAYLHDFFASLKMALNKFASPLQMPGIIILLTSLNFNHPSFYHSCCSHFNHELQRCENINEQYRLIHFFKKLIGQVFKTISMPYHRNLPNIDESLLRYIESEISYLKSIDTIAEDLSSGGILDSNFKVTFTVRQLAMFIHLQVEAGIITTQSPKALHQYVTNHYSTIEKDTISEKSFKNAYYGNASADIEKVINKIASMLAIAQEKY</sequence>
<reference evidence="2" key="1">
    <citation type="journal article" date="2019" name="Int. J. Syst. Evol. Microbiol.">
        <title>The Global Catalogue of Microorganisms (GCM) 10K type strain sequencing project: providing services to taxonomists for standard genome sequencing and annotation.</title>
        <authorList>
            <consortium name="The Broad Institute Genomics Platform"/>
            <consortium name="The Broad Institute Genome Sequencing Center for Infectious Disease"/>
            <person name="Wu L."/>
            <person name="Ma J."/>
        </authorList>
    </citation>
    <scope>NUCLEOTIDE SEQUENCE [LARGE SCALE GENOMIC DNA]</scope>
    <source>
        <strain evidence="2">KCTC 42866</strain>
    </source>
</reference>
<gene>
    <name evidence="1" type="ORF">ACFSR6_17025</name>
</gene>